<proteinExistence type="inferred from homology"/>
<feature type="transmembrane region" description="Helical" evidence="6">
    <location>
        <begin position="144"/>
        <end position="162"/>
    </location>
</feature>
<dbReference type="CDD" id="cd06261">
    <property type="entry name" value="TM_PBP2"/>
    <property type="match status" value="1"/>
</dbReference>
<evidence type="ECO:0000256" key="5">
    <source>
        <dbReference type="ARBA" id="ARBA00023136"/>
    </source>
</evidence>
<accession>A0A9D7FSV9</accession>
<comment type="subcellular location">
    <subcellularLocation>
        <location evidence="1">Cell inner membrane</location>
        <topology evidence="1">Multi-pass membrane protein</topology>
    </subcellularLocation>
    <subcellularLocation>
        <location evidence="6">Cell membrane</location>
        <topology evidence="6">Multi-pass membrane protein</topology>
    </subcellularLocation>
</comment>
<dbReference type="Gene3D" id="1.10.3720.10">
    <property type="entry name" value="MetI-like"/>
    <property type="match status" value="1"/>
</dbReference>
<keyword evidence="3 6" id="KW-0812">Transmembrane</keyword>
<keyword evidence="6" id="KW-0813">Transport</keyword>
<name>A0A9D7FSV9_9GAMM</name>
<evidence type="ECO:0000256" key="3">
    <source>
        <dbReference type="ARBA" id="ARBA00022692"/>
    </source>
</evidence>
<comment type="caution">
    <text evidence="9">The sequence shown here is derived from an EMBL/GenBank/DDBJ whole genome shotgun (WGS) entry which is preliminary data.</text>
</comment>
<dbReference type="Proteomes" id="UP000807542">
    <property type="component" value="Unassembled WGS sequence"/>
</dbReference>
<dbReference type="InterPro" id="IPR000515">
    <property type="entry name" value="MetI-like"/>
</dbReference>
<dbReference type="InterPro" id="IPR035906">
    <property type="entry name" value="MetI-like_sf"/>
</dbReference>
<dbReference type="PANTHER" id="PTHR43470:SF3">
    <property type="entry name" value="PHOSPHATE TRANSPORT SYSTEM PERMEASE PROTEIN PSTA-RELATED"/>
    <property type="match status" value="1"/>
</dbReference>
<evidence type="ECO:0000256" key="1">
    <source>
        <dbReference type="ARBA" id="ARBA00004429"/>
    </source>
</evidence>
<comment type="similarity">
    <text evidence="6">Belongs to the binding-protein-dependent transport system permease family.</text>
</comment>
<dbReference type="EMBL" id="JADRCP010000001">
    <property type="protein sequence ID" value="MBK5176298.1"/>
    <property type="molecule type" value="Genomic_DNA"/>
</dbReference>
<dbReference type="Pfam" id="PF00528">
    <property type="entry name" value="BPD_transp_1"/>
    <property type="match status" value="1"/>
</dbReference>
<dbReference type="EMBL" id="JADRCQ010000001">
    <property type="protein sequence ID" value="MBK5072989.1"/>
    <property type="molecule type" value="Genomic_DNA"/>
</dbReference>
<keyword evidence="4 6" id="KW-1133">Transmembrane helix</keyword>
<evidence type="ECO:0000313" key="8">
    <source>
        <dbReference type="EMBL" id="MBK5072989.1"/>
    </source>
</evidence>
<evidence type="ECO:0000256" key="4">
    <source>
        <dbReference type="ARBA" id="ARBA00022989"/>
    </source>
</evidence>
<reference evidence="9 11" key="1">
    <citation type="submission" date="2020-11" db="EMBL/GenBank/DDBJ databases">
        <title>Insectihabitans protaetiae gen. nov. sp. nov. and Insectihabitans allomyrinae sp. nov., isolated from larvae of Protaetia brevitarsis seulensis and Allomyrina dichotoma, respectively.</title>
        <authorList>
            <person name="Lee S.D."/>
            <person name="Byeon Y.-S."/>
            <person name="Kim S.-M."/>
            <person name="Yang H.L."/>
            <person name="Kim I.S."/>
        </authorList>
    </citation>
    <scope>NUCLEOTIDE SEQUENCE</scope>
    <source>
        <strain evidence="9">CWB-B4</strain>
        <strain evidence="8 11">CWB-B43</strain>
    </source>
</reference>
<feature type="transmembrane region" description="Helical" evidence="6">
    <location>
        <begin position="65"/>
        <end position="94"/>
    </location>
</feature>
<dbReference type="PROSITE" id="PS50928">
    <property type="entry name" value="ABC_TM1"/>
    <property type="match status" value="1"/>
</dbReference>
<dbReference type="Proteomes" id="UP001296969">
    <property type="component" value="Unassembled WGS sequence"/>
</dbReference>
<keyword evidence="11" id="KW-1185">Reference proteome</keyword>
<dbReference type="PROSITE" id="PS51257">
    <property type="entry name" value="PROKAR_LIPOPROTEIN"/>
    <property type="match status" value="1"/>
</dbReference>
<dbReference type="AlphaFoldDB" id="A0A9D7FSV9"/>
<evidence type="ECO:0000256" key="2">
    <source>
        <dbReference type="ARBA" id="ARBA00022519"/>
    </source>
</evidence>
<dbReference type="SUPFAM" id="SSF161098">
    <property type="entry name" value="MetI-like"/>
    <property type="match status" value="1"/>
</dbReference>
<keyword evidence="2" id="KW-0997">Cell inner membrane</keyword>
<dbReference type="PANTHER" id="PTHR43470">
    <property type="entry name" value="PHOSPHATE TRANSPORT SYSTEM PERMEASE PROTEIN PSTA-RELATED"/>
    <property type="match status" value="1"/>
</dbReference>
<evidence type="ECO:0000259" key="7">
    <source>
        <dbReference type="PROSITE" id="PS50928"/>
    </source>
</evidence>
<evidence type="ECO:0000256" key="6">
    <source>
        <dbReference type="RuleBase" id="RU363032"/>
    </source>
</evidence>
<organism evidence="9 10">
    <name type="scientific">Limnobaculum xujianqingii</name>
    <dbReference type="NCBI Taxonomy" id="2738837"/>
    <lineage>
        <taxon>Bacteria</taxon>
        <taxon>Pseudomonadati</taxon>
        <taxon>Pseudomonadota</taxon>
        <taxon>Gammaproteobacteria</taxon>
        <taxon>Enterobacterales</taxon>
        <taxon>Budviciaceae</taxon>
        <taxon>Limnobaculum</taxon>
    </lineage>
</organism>
<evidence type="ECO:0000313" key="10">
    <source>
        <dbReference type="Proteomes" id="UP000807542"/>
    </source>
</evidence>
<keyword evidence="5 6" id="KW-0472">Membrane</keyword>
<feature type="transmembrane region" description="Helical" evidence="6">
    <location>
        <begin position="106"/>
        <end position="132"/>
    </location>
</feature>
<gene>
    <name evidence="9" type="ORF">I2492_08180</name>
    <name evidence="8" type="ORF">I2493_08180</name>
</gene>
<feature type="domain" description="ABC transmembrane type-1" evidence="7">
    <location>
        <begin position="69"/>
        <end position="281"/>
    </location>
</feature>
<evidence type="ECO:0000313" key="9">
    <source>
        <dbReference type="EMBL" id="MBK5176298.1"/>
    </source>
</evidence>
<dbReference type="GO" id="GO:0055085">
    <property type="term" value="P:transmembrane transport"/>
    <property type="evidence" value="ECO:0007669"/>
    <property type="project" value="InterPro"/>
</dbReference>
<evidence type="ECO:0000313" key="11">
    <source>
        <dbReference type="Proteomes" id="UP001296969"/>
    </source>
</evidence>
<protein>
    <submittedName>
        <fullName evidence="9">ABC transporter permease subunit</fullName>
    </submittedName>
</protein>
<feature type="transmembrane region" description="Helical" evidence="6">
    <location>
        <begin position="262"/>
        <end position="282"/>
    </location>
</feature>
<dbReference type="GO" id="GO:0005886">
    <property type="term" value="C:plasma membrane"/>
    <property type="evidence" value="ECO:0007669"/>
    <property type="project" value="UniProtKB-SubCell"/>
</dbReference>
<sequence length="293" mass="31738">MRLDRLTTTLNIIGWLAVLLLLLAMGCMLGFLLMRGLPTINLSLFLGDVSPKEAILGLRPVWDGIWPACVGTLYLVCLTVALALFPGIGCGIYLAEYAGERQKRWLGSAIDILAGIPSIVMGLFGFTLILFLRYTFLPHANTGMLLAAICLALLILPSMVLTTREALNAIPEDLRLTCAALGFSQRQRLRHVLLPAASRGILGGIMLAFGRAAEDTAVILLTGVVANAGLANGIFDKFQALPFTIYYTAAQYQTQEELQRGFGAALILLLLAGGLLLSAYAIERTYHTRWKKG</sequence>
<keyword evidence="2" id="KW-1003">Cell membrane</keyword>
<feature type="transmembrane region" description="Helical" evidence="6">
    <location>
        <begin position="12"/>
        <end position="34"/>
    </location>
</feature>
<dbReference type="RefSeq" id="WP_228397930.1">
    <property type="nucleotide sequence ID" value="NZ_JADRCP010000001.1"/>
</dbReference>